<dbReference type="OMA" id="ERSAKIH"/>
<dbReference type="WBParaSite" id="HPLM_0001365001-mRNA-1">
    <property type="protein sequence ID" value="HPLM_0001365001-mRNA-1"/>
    <property type="gene ID" value="HPLM_0001365001"/>
</dbReference>
<feature type="transmembrane region" description="Helical" evidence="5">
    <location>
        <begin position="108"/>
        <end position="130"/>
    </location>
</feature>
<dbReference type="PANTHER" id="PTHR23360:SF37">
    <property type="entry name" value="G-PROTEIN COUPLED RECEPTORS FAMILY 1 PROFILE DOMAIN-CONTAINING PROTEIN"/>
    <property type="match status" value="1"/>
</dbReference>
<keyword evidence="3 5" id="KW-1133">Transmembrane helix</keyword>
<name>A0A158QPZ4_HAEPC</name>
<comment type="subcellular location">
    <subcellularLocation>
        <location evidence="1">Membrane</location>
    </subcellularLocation>
</comment>
<keyword evidence="7" id="KW-1185">Reference proteome</keyword>
<accession>A0A158QPZ4</accession>
<evidence type="ECO:0000256" key="3">
    <source>
        <dbReference type="ARBA" id="ARBA00022989"/>
    </source>
</evidence>
<dbReference type="Gene3D" id="1.20.1070.10">
    <property type="entry name" value="Rhodopsin 7-helix transmembrane proteins"/>
    <property type="match status" value="2"/>
</dbReference>
<evidence type="ECO:0000256" key="1">
    <source>
        <dbReference type="ARBA" id="ARBA00004370"/>
    </source>
</evidence>
<organism evidence="8">
    <name type="scientific">Haemonchus placei</name>
    <name type="common">Barber's pole worm</name>
    <dbReference type="NCBI Taxonomy" id="6290"/>
    <lineage>
        <taxon>Eukaryota</taxon>
        <taxon>Metazoa</taxon>
        <taxon>Ecdysozoa</taxon>
        <taxon>Nematoda</taxon>
        <taxon>Chromadorea</taxon>
        <taxon>Rhabditida</taxon>
        <taxon>Rhabditina</taxon>
        <taxon>Rhabditomorpha</taxon>
        <taxon>Strongyloidea</taxon>
        <taxon>Trichostrongylidae</taxon>
        <taxon>Haemonchus</taxon>
    </lineage>
</organism>
<protein>
    <submittedName>
        <fullName evidence="8">G_PROTEIN_RECEP_F1_2 domain-containing protein</fullName>
    </submittedName>
</protein>
<dbReference type="SMART" id="SM01381">
    <property type="entry name" value="7TM_GPCR_Srsx"/>
    <property type="match status" value="1"/>
</dbReference>
<dbReference type="InterPro" id="IPR000276">
    <property type="entry name" value="GPCR_Rhodpsn"/>
</dbReference>
<evidence type="ECO:0000256" key="2">
    <source>
        <dbReference type="ARBA" id="ARBA00022692"/>
    </source>
</evidence>
<proteinExistence type="predicted"/>
<evidence type="ECO:0000313" key="6">
    <source>
        <dbReference type="EMBL" id="VDO50070.1"/>
    </source>
</evidence>
<evidence type="ECO:0000313" key="8">
    <source>
        <dbReference type="WBParaSite" id="HPLM_0001365001-mRNA-1"/>
    </source>
</evidence>
<sequence>MEISAVVLTQYCVVSEISIFIIIGVFGNLQLLWTTYRKPVAQTKSGILLAVTAFYHTVCLLSEIVNAVFIITGRPLTRRICYSFIVFYIFAMCQQALMTLMISIDLLIALIFPIWCGNPILQLTYIFFFTDDEVIPFCNPPLVSCRSNRQIIRRISVILLIFICSWFASTVGMNVLQVFAYPINLVSSDNFQVFFSLICYSQTFYVCIWRSTEYRSAFKEQLRIMFCRKSQPYSNAVGIQNPPLFTISSNSRSRSLH</sequence>
<dbReference type="InterPro" id="IPR047130">
    <property type="entry name" value="7TM_GPCR_Srsx_nematod"/>
</dbReference>
<dbReference type="AlphaFoldDB" id="A0A158QPZ4"/>
<keyword evidence="2 5" id="KW-0812">Transmembrane</keyword>
<dbReference type="Pfam" id="PF10320">
    <property type="entry name" value="7TM_GPCR_Srsx"/>
    <property type="match status" value="2"/>
</dbReference>
<keyword evidence="4 5" id="KW-0472">Membrane</keyword>
<dbReference type="EMBL" id="UZAF01018287">
    <property type="protein sequence ID" value="VDO50070.1"/>
    <property type="molecule type" value="Genomic_DNA"/>
</dbReference>
<evidence type="ECO:0000313" key="7">
    <source>
        <dbReference type="Proteomes" id="UP000268014"/>
    </source>
</evidence>
<dbReference type="SUPFAM" id="SSF81321">
    <property type="entry name" value="Family A G protein-coupled receptor-like"/>
    <property type="match status" value="1"/>
</dbReference>
<dbReference type="Proteomes" id="UP000268014">
    <property type="component" value="Unassembled WGS sequence"/>
</dbReference>
<feature type="transmembrane region" description="Helical" evidence="5">
    <location>
        <begin position="80"/>
        <end position="102"/>
    </location>
</feature>
<dbReference type="PANTHER" id="PTHR23360">
    <property type="entry name" value="G-PROTEIN COUPLED RECEPTORS FAMILY 1 PROFILE DOMAIN-CONTAINING PROTEIN-RELATED"/>
    <property type="match status" value="1"/>
</dbReference>
<feature type="transmembrane region" description="Helical" evidence="5">
    <location>
        <begin position="191"/>
        <end position="209"/>
    </location>
</feature>
<dbReference type="InterPro" id="IPR019424">
    <property type="entry name" value="7TM_GPCR_Srsx"/>
</dbReference>
<reference evidence="8" key="1">
    <citation type="submission" date="2016-04" db="UniProtKB">
        <authorList>
            <consortium name="WormBaseParasite"/>
        </authorList>
    </citation>
    <scope>IDENTIFICATION</scope>
</reference>
<dbReference type="GO" id="GO:0016020">
    <property type="term" value="C:membrane"/>
    <property type="evidence" value="ECO:0007669"/>
    <property type="project" value="UniProtKB-SubCell"/>
</dbReference>
<dbReference type="OrthoDB" id="5833188at2759"/>
<evidence type="ECO:0000256" key="5">
    <source>
        <dbReference type="SAM" id="Phobius"/>
    </source>
</evidence>
<feature type="transmembrane region" description="Helical" evidence="5">
    <location>
        <begin position="151"/>
        <end position="171"/>
    </location>
</feature>
<gene>
    <name evidence="6" type="ORF">HPLM_LOCUS13642</name>
</gene>
<feature type="transmembrane region" description="Helical" evidence="5">
    <location>
        <begin position="53"/>
        <end position="73"/>
    </location>
</feature>
<feature type="transmembrane region" description="Helical" evidence="5">
    <location>
        <begin position="12"/>
        <end position="33"/>
    </location>
</feature>
<dbReference type="GO" id="GO:0004930">
    <property type="term" value="F:G protein-coupled receptor activity"/>
    <property type="evidence" value="ECO:0007669"/>
    <property type="project" value="InterPro"/>
</dbReference>
<reference evidence="6 7" key="2">
    <citation type="submission" date="2018-11" db="EMBL/GenBank/DDBJ databases">
        <authorList>
            <consortium name="Pathogen Informatics"/>
        </authorList>
    </citation>
    <scope>NUCLEOTIDE SEQUENCE [LARGE SCALE GENOMIC DNA]</scope>
    <source>
        <strain evidence="6 7">MHpl1</strain>
    </source>
</reference>
<evidence type="ECO:0000256" key="4">
    <source>
        <dbReference type="ARBA" id="ARBA00023136"/>
    </source>
</evidence>